<dbReference type="InterPro" id="IPR045446">
    <property type="entry name" value="VMAP-M2"/>
</dbReference>
<dbReference type="EMBL" id="JAAVJD010000043">
    <property type="protein sequence ID" value="NJQ05615.1"/>
    <property type="molecule type" value="Genomic_DNA"/>
</dbReference>
<evidence type="ECO:0000313" key="3">
    <source>
        <dbReference type="Proteomes" id="UP000578686"/>
    </source>
</evidence>
<name>A0A7X6CZY0_9ACTN</name>
<protein>
    <recommendedName>
        <fullName evidence="1">vWA-MoxR associated protein middle region 2 domain-containing protein</fullName>
    </recommendedName>
</protein>
<keyword evidence="3" id="KW-1185">Reference proteome</keyword>
<evidence type="ECO:0000313" key="2">
    <source>
        <dbReference type="EMBL" id="NJQ05615.1"/>
    </source>
</evidence>
<reference evidence="2 3" key="1">
    <citation type="submission" date="2020-03" db="EMBL/GenBank/DDBJ databases">
        <title>Draft genome of Streptomyces sp. ventii, isolated from the Axial Seamount in the Pacific Ocean, and resequencing of the two type strains Streptomyces lonarensis strain NCL 716 and Streptomyces bohaiensis strain 11A07.</title>
        <authorList>
            <person name="Loughran R.M."/>
            <person name="Pfannmuller K.M."/>
            <person name="Wasson B.J."/>
            <person name="Deadmond M.C."/>
            <person name="Paddock B.E."/>
            <person name="Koyack M.J."/>
            <person name="Gallegos D.A."/>
            <person name="Mitchell E.A."/>
            <person name="Ushijima B."/>
            <person name="Saw J.H."/>
            <person name="Mcphail K.L."/>
            <person name="Videau P."/>
        </authorList>
    </citation>
    <scope>NUCLEOTIDE SEQUENCE [LARGE SCALE GENOMIC DNA]</scope>
    <source>
        <strain evidence="2 3">NCL716</strain>
    </source>
</reference>
<gene>
    <name evidence="2" type="ORF">HCN56_08530</name>
</gene>
<evidence type="ECO:0000259" key="1">
    <source>
        <dbReference type="Pfam" id="PF19965"/>
    </source>
</evidence>
<feature type="domain" description="vWA-MoxR associated protein middle region 2" evidence="1">
    <location>
        <begin position="190"/>
        <end position="403"/>
    </location>
</feature>
<dbReference type="Proteomes" id="UP000578686">
    <property type="component" value="Unassembled WGS sequence"/>
</dbReference>
<proteinExistence type="predicted"/>
<accession>A0A7X6CZY0</accession>
<dbReference type="AlphaFoldDB" id="A0A7X6CZY0"/>
<organism evidence="2 3">
    <name type="scientific">Streptomyces lonarensis</name>
    <dbReference type="NCBI Taxonomy" id="700599"/>
    <lineage>
        <taxon>Bacteria</taxon>
        <taxon>Bacillati</taxon>
        <taxon>Actinomycetota</taxon>
        <taxon>Actinomycetes</taxon>
        <taxon>Kitasatosporales</taxon>
        <taxon>Streptomycetaceae</taxon>
        <taxon>Streptomyces</taxon>
    </lineage>
</organism>
<comment type="caution">
    <text evidence="2">The sequence shown here is derived from an EMBL/GenBank/DDBJ whole genome shotgun (WGS) entry which is preliminary data.</text>
</comment>
<sequence length="684" mass="76192">MTSRRHALVIAAQCRTAGLLSDLDNAARSLHAALTEPSGGACTVSHAPRSLLVGHPDQSEIEQEIRDCARAAGEAGAVLILALLGHGITSGGNLYFMAGNSRSEELTTTVDVGSLLKQVIETPGLSGLIAIMDTCYAAGAAPDVKAIASGIRQGNTRLSLLMGAGQAEEAFELRFSKTITKIVQDGVEQAAERLSPEAVLRAVRLDGGTVGQDIYRMDWDGAQFQEIGLWLAYNRRHTARQVGRLLGPLACSELDQVLPAWRAVPGGLDEMRQLEEVEKEALQWEPQQGARARALIEAVRHCIRTRALLAAWPGRELTSKVLRRSLVASTPQADGLPTAAGNDLLRDAVEYIRLRAPRVGQRSVVPLVQFVTSLAMATDVPPGHPDLRQWAVDLGADIDLNDAWEQWKERDRDMRLRLIISLHAAVSDEWPESLTAWLLDGKNHYQHREFVCRPDRSGVELQVGTALSWASDLAESLDVPLKRVEIAAPAQLLVRWRPEETYYGRRLGDRHDVVLRWSERMQPPEHLFWINHEARHKLHAMAAAECGQRVHWIEEAETCLDGELQDCLESCPHDQAVALSHRPAKLGDIMVTLLTSSPIVLWPEEGSSQVSEDTRRYIDESWHHLPGKFSSMYRERRQNGSMQSKDSSQPGHDGLHRLRAVWDDLDYLDFCRWFKKYTTEERKP</sequence>
<dbReference type="Pfam" id="PF19965">
    <property type="entry name" value="VMAP-M2"/>
    <property type="match status" value="1"/>
</dbReference>